<evidence type="ECO:0000256" key="10">
    <source>
        <dbReference type="SAM" id="SignalP"/>
    </source>
</evidence>
<dbReference type="InterPro" id="IPR002772">
    <property type="entry name" value="Glyco_hydro_3_C"/>
</dbReference>
<dbReference type="SUPFAM" id="SSF52279">
    <property type="entry name" value="Beta-D-glucan exohydrolase, C-terminal domain"/>
    <property type="match status" value="1"/>
</dbReference>
<comment type="catalytic activity">
    <reaction evidence="1">
        <text>Hydrolysis of terminal, non-reducing beta-D-glucosyl residues with release of beta-D-glucose.</text>
        <dbReference type="EC" id="3.2.1.21"/>
    </reaction>
</comment>
<evidence type="ECO:0000256" key="2">
    <source>
        <dbReference type="ARBA" id="ARBA00005336"/>
    </source>
</evidence>
<dbReference type="Proteomes" id="UP000286045">
    <property type="component" value="Unassembled WGS sequence"/>
</dbReference>
<feature type="chain" id="PRO_5019229683" description="beta-glucosidase" evidence="10">
    <location>
        <begin position="27"/>
        <end position="618"/>
    </location>
</feature>
<evidence type="ECO:0000256" key="7">
    <source>
        <dbReference type="ARBA" id="ARBA00023277"/>
    </source>
</evidence>
<evidence type="ECO:0000256" key="6">
    <source>
        <dbReference type="ARBA" id="ARBA00023180"/>
    </source>
</evidence>
<gene>
    <name evidence="13" type="ORF">EKO27_g11644</name>
</gene>
<name>A0A439CN13_9PEZI</name>
<keyword evidence="8" id="KW-0326">Glycosidase</keyword>
<accession>A0A439CN13</accession>
<keyword evidence="9" id="KW-0624">Polysaccharide degradation</keyword>
<organism evidence="13 14">
    <name type="scientific">Xylaria grammica</name>
    <dbReference type="NCBI Taxonomy" id="363999"/>
    <lineage>
        <taxon>Eukaryota</taxon>
        <taxon>Fungi</taxon>
        <taxon>Dikarya</taxon>
        <taxon>Ascomycota</taxon>
        <taxon>Pezizomycotina</taxon>
        <taxon>Sordariomycetes</taxon>
        <taxon>Xylariomycetidae</taxon>
        <taxon>Xylariales</taxon>
        <taxon>Xylariaceae</taxon>
        <taxon>Xylaria</taxon>
    </lineage>
</organism>
<evidence type="ECO:0000259" key="12">
    <source>
        <dbReference type="Pfam" id="PF01915"/>
    </source>
</evidence>
<evidence type="ECO:0000256" key="4">
    <source>
        <dbReference type="ARBA" id="ARBA00022729"/>
    </source>
</evidence>
<dbReference type="InterPro" id="IPR036962">
    <property type="entry name" value="Glyco_hydro_3_N_sf"/>
</dbReference>
<protein>
    <recommendedName>
        <fullName evidence="3">beta-glucosidase</fullName>
        <ecNumber evidence="3">3.2.1.21</ecNumber>
    </recommendedName>
</protein>
<dbReference type="PANTHER" id="PTHR30620:SF16">
    <property type="entry name" value="LYSOSOMAL BETA GLUCOSIDASE"/>
    <property type="match status" value="1"/>
</dbReference>
<comment type="caution">
    <text evidence="13">The sequence shown here is derived from an EMBL/GenBank/DDBJ whole genome shotgun (WGS) entry which is preliminary data.</text>
</comment>
<dbReference type="InterPro" id="IPR036881">
    <property type="entry name" value="Glyco_hydro_3_C_sf"/>
</dbReference>
<reference evidence="13 14" key="1">
    <citation type="submission" date="2018-12" db="EMBL/GenBank/DDBJ databases">
        <title>Draft genome sequence of Xylaria grammica IHI A82.</title>
        <authorList>
            <person name="Buettner E."/>
            <person name="Kellner H."/>
        </authorList>
    </citation>
    <scope>NUCLEOTIDE SEQUENCE [LARGE SCALE GENOMIC DNA]</scope>
    <source>
        <strain evidence="13 14">IHI A82</strain>
    </source>
</reference>
<dbReference type="Gene3D" id="3.20.20.300">
    <property type="entry name" value="Glycoside hydrolase, family 3, N-terminal domain"/>
    <property type="match status" value="1"/>
</dbReference>
<dbReference type="InterPro" id="IPR017853">
    <property type="entry name" value="GH"/>
</dbReference>
<dbReference type="Pfam" id="PF00933">
    <property type="entry name" value="Glyco_hydro_3"/>
    <property type="match status" value="1"/>
</dbReference>
<feature type="domain" description="Glycoside hydrolase family 3 N-terminal" evidence="11">
    <location>
        <begin position="57"/>
        <end position="399"/>
    </location>
</feature>
<evidence type="ECO:0000256" key="9">
    <source>
        <dbReference type="ARBA" id="ARBA00023326"/>
    </source>
</evidence>
<dbReference type="PRINTS" id="PR00133">
    <property type="entry name" value="GLHYDRLASE3"/>
</dbReference>
<dbReference type="STRING" id="363999.A0A439CN13"/>
<keyword evidence="5" id="KW-0378">Hydrolase</keyword>
<dbReference type="InterPro" id="IPR001764">
    <property type="entry name" value="Glyco_hydro_3_N"/>
</dbReference>
<keyword evidence="14" id="KW-1185">Reference proteome</keyword>
<comment type="similarity">
    <text evidence="2">Belongs to the glycosyl hydrolase 3 family.</text>
</comment>
<keyword evidence="6" id="KW-0325">Glycoprotein</keyword>
<dbReference type="EMBL" id="RYZI01000787">
    <property type="protein sequence ID" value="RWA03460.1"/>
    <property type="molecule type" value="Genomic_DNA"/>
</dbReference>
<sequence>MAPFKSGARKGIALALVSSLIGTALGSEASTNGSLPAYRNPHLGVDERVDDLLQRMTLEEKAGQMFQQYITAGPNGTVDETTGQWVDELLMTHLAFLGNIPDPVEAAEFHNRLQQRALDTRLGIRITLSTDSRHHLGPGFIGPPADGYFSRWPGFLGLAALRDPELVRKHADIAREESISIGLRLALHPQADLSTEPRWARIAESFGESAELSASLIAPYIEGLHTEEFGPNSMAACTKAFPGGGPLQNGWDSHFTYGMNQTYPGNNLDYHLIPFKAAIKAGTRQILPYYSRPINTEYEEVGFGFNKGIITDLLKGELGFDGIVLTDFGLITGGDAAGQYLPARAWGVEHLTDLERAAKILDAGCDQFGGETRPELVIQLVQDGTVPIERIDYSVRKLLKEKFLLGLFDQPFVSVENAVRVSKIEEFHRLANKTQRRAYTLLTNRDDILPLTNQAAPTKFYIEGFDASFLESRGHAVVATAEEADLALLRLQSPFEPHEGTFEATFHQGSLEFSSEEKARQAAIYKAVPTIVEMQFDRPAAIPEIVEQAVAVLASFGATEDALLDVVFGLAGPEGKLPYDLPRSDLAVEANLEDVPFDTEDPVFKFGHGLRYTRTASS</sequence>
<evidence type="ECO:0000313" key="14">
    <source>
        <dbReference type="Proteomes" id="UP000286045"/>
    </source>
</evidence>
<feature type="signal peptide" evidence="10">
    <location>
        <begin position="1"/>
        <end position="26"/>
    </location>
</feature>
<evidence type="ECO:0000256" key="3">
    <source>
        <dbReference type="ARBA" id="ARBA00012744"/>
    </source>
</evidence>
<feature type="domain" description="Glycoside hydrolase family 3 C-terminal" evidence="12">
    <location>
        <begin position="475"/>
        <end position="612"/>
    </location>
</feature>
<dbReference type="Gene3D" id="3.40.50.1700">
    <property type="entry name" value="Glycoside hydrolase family 3 C-terminal domain"/>
    <property type="match status" value="1"/>
</dbReference>
<keyword evidence="7" id="KW-0119">Carbohydrate metabolism</keyword>
<evidence type="ECO:0000256" key="1">
    <source>
        <dbReference type="ARBA" id="ARBA00000448"/>
    </source>
</evidence>
<keyword evidence="4 10" id="KW-0732">Signal</keyword>
<dbReference type="Pfam" id="PF01915">
    <property type="entry name" value="Glyco_hydro_3_C"/>
    <property type="match status" value="1"/>
</dbReference>
<dbReference type="GO" id="GO:0008422">
    <property type="term" value="F:beta-glucosidase activity"/>
    <property type="evidence" value="ECO:0007669"/>
    <property type="project" value="UniProtKB-EC"/>
</dbReference>
<dbReference type="SUPFAM" id="SSF51445">
    <property type="entry name" value="(Trans)glycosidases"/>
    <property type="match status" value="1"/>
</dbReference>
<dbReference type="AlphaFoldDB" id="A0A439CN13"/>
<proteinExistence type="inferred from homology"/>
<evidence type="ECO:0000256" key="5">
    <source>
        <dbReference type="ARBA" id="ARBA00022801"/>
    </source>
</evidence>
<evidence type="ECO:0000256" key="8">
    <source>
        <dbReference type="ARBA" id="ARBA00023295"/>
    </source>
</evidence>
<dbReference type="EC" id="3.2.1.21" evidence="3"/>
<dbReference type="InterPro" id="IPR051915">
    <property type="entry name" value="Cellulose_Degrad_GH3"/>
</dbReference>
<evidence type="ECO:0000313" key="13">
    <source>
        <dbReference type="EMBL" id="RWA03460.1"/>
    </source>
</evidence>
<dbReference type="PANTHER" id="PTHR30620">
    <property type="entry name" value="PERIPLASMIC BETA-GLUCOSIDASE-RELATED"/>
    <property type="match status" value="1"/>
</dbReference>
<dbReference type="GO" id="GO:0009251">
    <property type="term" value="P:glucan catabolic process"/>
    <property type="evidence" value="ECO:0007669"/>
    <property type="project" value="TreeGrafter"/>
</dbReference>
<evidence type="ECO:0000259" key="11">
    <source>
        <dbReference type="Pfam" id="PF00933"/>
    </source>
</evidence>